<reference evidence="2" key="1">
    <citation type="submission" date="2014-10" db="EMBL/GenBank/DDBJ databases">
        <authorList>
            <person name="Kuske C.R."/>
            <person name="Challacombe J.F."/>
            <person name="Daligault H.E."/>
            <person name="Davenport K.W."/>
            <person name="Johnson S.L."/>
            <person name="Siddaramappa S."/>
            <person name="Petersen J.M."/>
        </authorList>
    </citation>
    <scope>NUCLEOTIDE SEQUENCE [LARGE SCALE GENOMIC DNA]</scope>
    <source>
        <strain evidence="2">CA97-1460</strain>
    </source>
</reference>
<dbReference type="OrthoDB" id="8161726at2"/>
<protein>
    <submittedName>
        <fullName evidence="1">Excinuclease ATPase subunit domain protein</fullName>
    </submittedName>
</protein>
<dbReference type="STRING" id="1542390.KX01_1181"/>
<dbReference type="AlphaFoldDB" id="A0A1J0KV19"/>
<evidence type="ECO:0000313" key="2">
    <source>
        <dbReference type="Proteomes" id="UP000182521"/>
    </source>
</evidence>
<gene>
    <name evidence="1" type="ORF">KX01_1181</name>
</gene>
<dbReference type="KEGG" id="frc:KX01_1181"/>
<sequence length="91" mass="10145">MSFTSLDFEVITHTLVSPRSNSTFRDVTKSCNMAFYSDLIKLSKQARDLVRIVVANIQSNWKHNVTSSTETYVCADGLIMSGVALRADIVK</sequence>
<organism evidence="1 2">
    <name type="scientific">Francisella frigiditurris</name>
    <dbReference type="NCBI Taxonomy" id="1542390"/>
    <lineage>
        <taxon>Bacteria</taxon>
        <taxon>Pseudomonadati</taxon>
        <taxon>Pseudomonadota</taxon>
        <taxon>Gammaproteobacteria</taxon>
        <taxon>Thiotrichales</taxon>
        <taxon>Francisellaceae</taxon>
        <taxon>Francisella</taxon>
    </lineage>
</organism>
<dbReference type="Proteomes" id="UP000182521">
    <property type="component" value="Chromosome"/>
</dbReference>
<evidence type="ECO:0000313" key="1">
    <source>
        <dbReference type="EMBL" id="APC97539.1"/>
    </source>
</evidence>
<dbReference type="EMBL" id="CP009654">
    <property type="protein sequence ID" value="APC97539.1"/>
    <property type="molecule type" value="Genomic_DNA"/>
</dbReference>
<dbReference type="RefSeq" id="WP_071664095.1">
    <property type="nucleotide sequence ID" value="NZ_CP009654.1"/>
</dbReference>
<name>A0A1J0KV19_9GAMM</name>
<accession>A0A1J0KV19</accession>
<proteinExistence type="predicted"/>
<keyword evidence="2" id="KW-1185">Reference proteome</keyword>